<dbReference type="Pfam" id="PF00535">
    <property type="entry name" value="Glycos_transf_2"/>
    <property type="match status" value="1"/>
</dbReference>
<evidence type="ECO:0000313" key="2">
    <source>
        <dbReference type="EMBL" id="MCE2595570.1"/>
    </source>
</evidence>
<evidence type="ECO:0000259" key="1">
    <source>
        <dbReference type="Pfam" id="PF00535"/>
    </source>
</evidence>
<dbReference type="InterPro" id="IPR029044">
    <property type="entry name" value="Nucleotide-diphossugar_trans"/>
</dbReference>
<dbReference type="SUPFAM" id="SSF53448">
    <property type="entry name" value="Nucleotide-diphospho-sugar transferases"/>
    <property type="match status" value="1"/>
</dbReference>
<dbReference type="CDD" id="cd00761">
    <property type="entry name" value="Glyco_tranf_GTA_type"/>
    <property type="match status" value="1"/>
</dbReference>
<organism evidence="2 3">
    <name type="scientific">Motilimonas cestriensis</name>
    <dbReference type="NCBI Taxonomy" id="2742685"/>
    <lineage>
        <taxon>Bacteria</taxon>
        <taxon>Pseudomonadati</taxon>
        <taxon>Pseudomonadota</taxon>
        <taxon>Gammaproteobacteria</taxon>
        <taxon>Alteromonadales</taxon>
        <taxon>Alteromonadales genera incertae sedis</taxon>
        <taxon>Motilimonas</taxon>
    </lineage>
</organism>
<keyword evidence="3" id="KW-1185">Reference proteome</keyword>
<reference evidence="2 3" key="1">
    <citation type="journal article" date="2022" name="Environ. Microbiol. Rep.">
        <title>Eco-phylogenetic analyses reveal divergent evolution of vitamin B12 metabolism in the marine bacterial family 'Psychromonadaceae'.</title>
        <authorList>
            <person name="Jin X."/>
            <person name="Yang Y."/>
            <person name="Cao H."/>
            <person name="Gao B."/>
            <person name="Zhao Z."/>
        </authorList>
    </citation>
    <scope>NUCLEOTIDE SEQUENCE [LARGE SCALE GENOMIC DNA]</scope>
    <source>
        <strain evidence="2 3">MKS20</strain>
    </source>
</reference>
<accession>A0ABS8WAR7</accession>
<gene>
    <name evidence="2" type="ORF">K6Y31_12140</name>
</gene>
<protein>
    <submittedName>
        <fullName evidence="2">Glycosyltransferase family 2 protein</fullName>
    </submittedName>
</protein>
<name>A0ABS8WAR7_9GAMM</name>
<feature type="domain" description="Glycosyltransferase 2-like" evidence="1">
    <location>
        <begin position="7"/>
        <end position="127"/>
    </location>
</feature>
<dbReference type="EMBL" id="JAIMJA010000011">
    <property type="protein sequence ID" value="MCE2595570.1"/>
    <property type="molecule type" value="Genomic_DNA"/>
</dbReference>
<dbReference type="PANTHER" id="PTHR22916:SF3">
    <property type="entry name" value="UDP-GLCNAC:BETAGAL BETA-1,3-N-ACETYLGLUCOSAMINYLTRANSFERASE-LIKE PROTEIN 1"/>
    <property type="match status" value="1"/>
</dbReference>
<dbReference type="PANTHER" id="PTHR22916">
    <property type="entry name" value="GLYCOSYLTRANSFERASE"/>
    <property type="match status" value="1"/>
</dbReference>
<sequence>MKAPFISIVIPTRDRPELLKHVLKSIKQQDFDDFEVIISDNGINKLCYEEYLVYKNDDRFHYKRPSKPLDMCSHWEYAIEGANGKYLTIFCEKFIIRKDALKTLHKIADKESPDLITWQYEYFENAFFSGEHLFGEYHPLVKPSQPKYYDATLELERRFSLQTPFINRRDKDKNSYGKLYSGCAKNSIIKKIIDKHGKIFYPSTPDFTSMFLLLNHAKKCIDIAQSLMITINLEGASNGEKTKLSAEEIKKYLSTCHHNFDEYASSLPITNFWIGHNVTIARDMMLIKNIENEGPIKNLGINKNKLAIWAEFDLNQVTDWNNHNKDHFIKILSSFTQIDTDSEEMKKNALKPCSNEIYHAIGEKTNHFEPSISAKALAELHWLDKVAPPRKSIKGDYVSADDALEYFYQYNFHSCELLGVTLEKIS</sequence>
<comment type="caution">
    <text evidence="2">The sequence shown here is derived from an EMBL/GenBank/DDBJ whole genome shotgun (WGS) entry which is preliminary data.</text>
</comment>
<dbReference type="Gene3D" id="3.90.550.10">
    <property type="entry name" value="Spore Coat Polysaccharide Biosynthesis Protein SpsA, Chain A"/>
    <property type="match status" value="1"/>
</dbReference>
<dbReference type="Proteomes" id="UP001201273">
    <property type="component" value="Unassembled WGS sequence"/>
</dbReference>
<dbReference type="InterPro" id="IPR001173">
    <property type="entry name" value="Glyco_trans_2-like"/>
</dbReference>
<dbReference type="RefSeq" id="WP_233053080.1">
    <property type="nucleotide sequence ID" value="NZ_JAIMJA010000011.1"/>
</dbReference>
<evidence type="ECO:0000313" key="3">
    <source>
        <dbReference type="Proteomes" id="UP001201273"/>
    </source>
</evidence>
<proteinExistence type="predicted"/>